<proteinExistence type="predicted"/>
<name>A0A172WUN2_STUST</name>
<organism evidence="2 3">
    <name type="scientific">Stutzerimonas stutzeri</name>
    <name type="common">Pseudomonas stutzeri</name>
    <dbReference type="NCBI Taxonomy" id="316"/>
    <lineage>
        <taxon>Bacteria</taxon>
        <taxon>Pseudomonadati</taxon>
        <taxon>Pseudomonadota</taxon>
        <taxon>Gammaproteobacteria</taxon>
        <taxon>Pseudomonadales</taxon>
        <taxon>Pseudomonadaceae</taxon>
        <taxon>Stutzerimonas</taxon>
    </lineage>
</organism>
<feature type="transmembrane region" description="Helical" evidence="1">
    <location>
        <begin position="89"/>
        <end position="114"/>
    </location>
</feature>
<evidence type="ECO:0000313" key="2">
    <source>
        <dbReference type="EMBL" id="ANF27015.1"/>
    </source>
</evidence>
<evidence type="ECO:0000256" key="1">
    <source>
        <dbReference type="SAM" id="Phobius"/>
    </source>
</evidence>
<dbReference type="OrthoDB" id="8549814at2"/>
<dbReference type="RefSeq" id="WP_046161167.1">
    <property type="nucleotide sequence ID" value="NZ_CP015641.1"/>
</dbReference>
<keyword evidence="1" id="KW-1133">Transmembrane helix</keyword>
<keyword evidence="1" id="KW-0812">Transmembrane</keyword>
<gene>
    <name evidence="2" type="ORF">PS273GM_18680</name>
</gene>
<feature type="transmembrane region" description="Helical" evidence="1">
    <location>
        <begin position="12"/>
        <end position="30"/>
    </location>
</feature>
<protein>
    <submittedName>
        <fullName evidence="2">Uncharacterized protein</fullName>
    </submittedName>
</protein>
<feature type="transmembrane region" description="Helical" evidence="1">
    <location>
        <begin position="50"/>
        <end position="69"/>
    </location>
</feature>
<evidence type="ECO:0000313" key="3">
    <source>
        <dbReference type="Proteomes" id="UP000077787"/>
    </source>
</evidence>
<dbReference type="AlphaFoldDB" id="A0A172WUN2"/>
<reference evidence="2 3" key="1">
    <citation type="submission" date="2016-05" db="EMBL/GenBank/DDBJ databases">
        <title>Genome sequence of Pseudomonas stutzeri 273 and identification of the exopolysaccharide biosynthesis locus.</title>
        <authorList>
            <person name="Wu S."/>
            <person name="Sun C."/>
        </authorList>
    </citation>
    <scope>NUCLEOTIDE SEQUENCE [LARGE SCALE GENOMIC DNA]</scope>
    <source>
        <strain evidence="2 3">273</strain>
    </source>
</reference>
<sequence length="119" mass="13328">MKYNRTSVFHPIQIPFGLTIWSLWFAAMYGSHAVVCGIAPPDPSQGVFNWLNASFGLFTVLVIVLLLWLGRRTWKLAHEPNDLNDRQVFVLKVSSGIHFIAALATVFVGMQLVFLPPCV</sequence>
<keyword evidence="1" id="KW-0472">Membrane</keyword>
<dbReference type="eggNOG" id="ENOG5032Z5R">
    <property type="taxonomic scope" value="Bacteria"/>
</dbReference>
<dbReference type="EMBL" id="CP015641">
    <property type="protein sequence ID" value="ANF27015.1"/>
    <property type="molecule type" value="Genomic_DNA"/>
</dbReference>
<dbReference type="Proteomes" id="UP000077787">
    <property type="component" value="Chromosome"/>
</dbReference>
<accession>A0A172WUN2</accession>